<dbReference type="EMBL" id="LT670849">
    <property type="protein sequence ID" value="SHN86920.1"/>
    <property type="molecule type" value="Genomic_DNA"/>
</dbReference>
<dbReference type="Proteomes" id="UP000184096">
    <property type="component" value="Chromosome I"/>
</dbReference>
<dbReference type="OrthoDB" id="9845818at2"/>
<evidence type="ECO:0000313" key="2">
    <source>
        <dbReference type="Proteomes" id="UP000184096"/>
    </source>
</evidence>
<evidence type="ECO:0000313" key="1">
    <source>
        <dbReference type="EMBL" id="SHN86920.1"/>
    </source>
</evidence>
<accession>A0A1M7UVE6</accession>
<sequence>MIPLQHRARAAMAAIDDAKTPFQKHAARQEGLSVKADLEKQISDDKAVAAFKAAKPQSMAGVYKDDTVRDHPVFMTGPAETRITGPVKLPNGSLAAPNPQGQIVVPASMVPAMMARGYFRANSVITALGEKYPMSDPPIPNGDAA</sequence>
<reference evidence="2" key="1">
    <citation type="submission" date="2016-11" db="EMBL/GenBank/DDBJ databases">
        <authorList>
            <person name="Varghese N."/>
            <person name="Submissions S."/>
        </authorList>
    </citation>
    <scope>NUCLEOTIDE SEQUENCE [LARGE SCALE GENOMIC DNA]</scope>
    <source>
        <strain evidence="2">GAS401</strain>
    </source>
</reference>
<name>A0A1M7UVE6_9BRAD</name>
<protein>
    <submittedName>
        <fullName evidence="1">Uncharacterized protein</fullName>
    </submittedName>
</protein>
<proteinExistence type="predicted"/>
<dbReference type="RefSeq" id="WP_072824931.1">
    <property type="nucleotide sequence ID" value="NZ_LT670849.1"/>
</dbReference>
<dbReference type="AlphaFoldDB" id="A0A1M7UVE6"/>
<organism evidence="1 2">
    <name type="scientific">Bradyrhizobium erythrophlei</name>
    <dbReference type="NCBI Taxonomy" id="1437360"/>
    <lineage>
        <taxon>Bacteria</taxon>
        <taxon>Pseudomonadati</taxon>
        <taxon>Pseudomonadota</taxon>
        <taxon>Alphaproteobacteria</taxon>
        <taxon>Hyphomicrobiales</taxon>
        <taxon>Nitrobacteraceae</taxon>
        <taxon>Bradyrhizobium</taxon>
    </lineage>
</organism>
<keyword evidence="2" id="KW-1185">Reference proteome</keyword>
<gene>
    <name evidence="1" type="ORF">SAMN05444170_6918</name>
</gene>